<dbReference type="RefSeq" id="WP_007547665.1">
    <property type="nucleotide sequence ID" value="NZ_ABZS01000145.1"/>
</dbReference>
<dbReference type="InterPro" id="IPR007138">
    <property type="entry name" value="ABM_dom"/>
</dbReference>
<dbReference type="InterPro" id="IPR050404">
    <property type="entry name" value="Heme-degrading_MO"/>
</dbReference>
<accession>C4FLB1</accession>
<sequence length="106" mass="12377">MVVVLTKFPIKKEFKEDFEKRSKERFGEHGISKMEGFLGMKILSGKSFPSMPENNNVLIITYWKDMESFLNYTNSEAFKKAHENPPPEEWFAGPPTVEIYEVIKEI</sequence>
<feature type="domain" description="ABM" evidence="1">
    <location>
        <begin position="2"/>
        <end position="99"/>
    </location>
</feature>
<organism evidence="2 3">
    <name type="scientific">Sulfurihydrogenibium yellowstonense SS-5</name>
    <dbReference type="NCBI Taxonomy" id="432331"/>
    <lineage>
        <taxon>Bacteria</taxon>
        <taxon>Pseudomonadati</taxon>
        <taxon>Aquificota</taxon>
        <taxon>Aquificia</taxon>
        <taxon>Aquificales</taxon>
        <taxon>Hydrogenothermaceae</taxon>
        <taxon>Sulfurihydrogenibium</taxon>
    </lineage>
</organism>
<evidence type="ECO:0000259" key="1">
    <source>
        <dbReference type="PROSITE" id="PS51725"/>
    </source>
</evidence>
<dbReference type="InterPro" id="IPR011008">
    <property type="entry name" value="Dimeric_a/b-barrel"/>
</dbReference>
<dbReference type="AlphaFoldDB" id="C4FLB1"/>
<dbReference type="EMBL" id="ABZS01000145">
    <property type="protein sequence ID" value="EEP60134.1"/>
    <property type="molecule type" value="Genomic_DNA"/>
</dbReference>
<protein>
    <submittedName>
        <fullName evidence="2">Antibiotic biosynthesis monooxygenase family protein</fullName>
    </submittedName>
</protein>
<dbReference type="GO" id="GO:0004497">
    <property type="term" value="F:monooxygenase activity"/>
    <property type="evidence" value="ECO:0007669"/>
    <property type="project" value="UniProtKB-KW"/>
</dbReference>
<keyword evidence="3" id="KW-1185">Reference proteome</keyword>
<evidence type="ECO:0000313" key="3">
    <source>
        <dbReference type="Proteomes" id="UP000005540"/>
    </source>
</evidence>
<dbReference type="PROSITE" id="PS51725">
    <property type="entry name" value="ABM"/>
    <property type="match status" value="1"/>
</dbReference>
<dbReference type="Proteomes" id="UP000005540">
    <property type="component" value="Unassembled WGS sequence"/>
</dbReference>
<comment type="caution">
    <text evidence="2">The sequence shown here is derived from an EMBL/GenBank/DDBJ whole genome shotgun (WGS) entry which is preliminary data.</text>
</comment>
<keyword evidence="2" id="KW-0560">Oxidoreductase</keyword>
<reference evidence="2 3" key="1">
    <citation type="submission" date="2009-04" db="EMBL/GenBank/DDBJ databases">
        <authorList>
            <person name="Reysenbach A.-L."/>
            <person name="Heidelberg J.F."/>
            <person name="Nelson W.C."/>
        </authorList>
    </citation>
    <scope>NUCLEOTIDE SEQUENCE [LARGE SCALE GENOMIC DNA]</scope>
    <source>
        <strain evidence="2 3">SS-5</strain>
    </source>
</reference>
<gene>
    <name evidence="2" type="ORF">SULYE_1365</name>
</gene>
<name>C4FLB1_9AQUI</name>
<dbReference type="Pfam" id="PF03992">
    <property type="entry name" value="ABM"/>
    <property type="match status" value="1"/>
</dbReference>
<dbReference type="PANTHER" id="PTHR34474:SF2">
    <property type="entry name" value="SIGNAL TRANSDUCTION PROTEIN TRAP"/>
    <property type="match status" value="1"/>
</dbReference>
<dbReference type="OrthoDB" id="9798115at2"/>
<proteinExistence type="predicted"/>
<keyword evidence="2" id="KW-0503">Monooxygenase</keyword>
<dbReference type="PANTHER" id="PTHR34474">
    <property type="entry name" value="SIGNAL TRANSDUCTION PROTEIN TRAP"/>
    <property type="match status" value="1"/>
</dbReference>
<dbReference type="SUPFAM" id="SSF54909">
    <property type="entry name" value="Dimeric alpha+beta barrel"/>
    <property type="match status" value="1"/>
</dbReference>
<evidence type="ECO:0000313" key="2">
    <source>
        <dbReference type="EMBL" id="EEP60134.1"/>
    </source>
</evidence>
<dbReference type="Gene3D" id="3.30.70.100">
    <property type="match status" value="1"/>
</dbReference>